<keyword evidence="1" id="KW-0696">RNA-directed RNA polymerase</keyword>
<dbReference type="EMBL" id="ML977323">
    <property type="protein sequence ID" value="KAF2115325.1"/>
    <property type="molecule type" value="Genomic_DNA"/>
</dbReference>
<keyword evidence="6" id="KW-1185">Reference proteome</keyword>
<evidence type="ECO:0000256" key="2">
    <source>
        <dbReference type="SAM" id="MobiDB-lite"/>
    </source>
</evidence>
<sequence length="1244" mass="140629">MEVFMGNLPRHLTDQGLKTQLVPFTKALNILDWSCQKPRKKTFGSITFLHARDGEQFLRHHEQEPTGRLNRAGQPQHKARLQILNTPVFCKPNTRALDPFLLKSLEKAAEDRQKAKQRTNQPQESKVAFTVTSLSCGYYDYSDQELVYIPEVEWRTVEGLAKFVKRAVIIQYQGDNGQMKIEIPNRTIEAMVVSTAPTAFTFTLWESPRFFRAEAPSIVELLAGLSFSQSASTATSRLTNLPGGNSDGREPLGLSLIYRVTVSPVNFHELTRRLQDRSQHTIYHHNFAAPISYVPRSLRDGLQEFRMAIREASRVIPSEVLYQVEALVANGYLLPWTVHGILMKMMRLGKDTAISSGKGARSKKFPISPGAVKQLFSQIPFPGLDVSASVFELNEIWQYIEDNEENVRKGLNEEYISERGRRNLTMVHKVNITPTGITFHGPEPEAKNRILRRFPNHTEFFIRAQFSDEDGTNLQFNSRVSNDKIYQRFKRVFNNGISICGRVYGFLGFSHSSLRSHSAWFMAPFVHEGKLHTYFTVIDYIGKFDQIFSPARCAARIGQAFSETPFAISLAANGIQHQTVSDVMSKDGLRVFSDGVGTISSQVAEAIHAGTPQRKGLLTCFQIRWGGAKGMLALDTRLEGNIINFRPSMIKFESTDNANLEICDVAKRPIPMVLNRQMIKILEDMGMPDKWFLEQQASALYRLQFITAHVLNTVEFLKRQEIADRIGLPQLIRQLHIIGIDYKCDRFLCSVVETAVLSELRLLKHKARIPINQGATLFGIMDETGYLDEGEIYVTFDNATFVHGHPMDLDNRQMIVTRSPALHPGDIQLATNVIPPDHHPLRALRNCIVFPRKGKRDLPSCLSGGDLDGDIYGIIWDSEAVNGCQYVFEPADYPRVEPLNIERPVMREDMTDFFIQFMATDQLGLIAVKHMILADQRATGTVDEDCKLLAEMHSTGVDYSKTGVPVDMTLLKQIKMSNKYRPDFLAPATPAYLKDRNEISFDDTPERVDEDDGDDETNTGPNHEYYRSEKISGKLYRAIDEQKIWYEDIKISTQNTDQVWVGLLDHLMAKCDELLGGVNWAPAKQQAWEIRHAYEDAISNATLEYSDHAAIRITELEVFTGNIFNKSGAQTRRQRDKSLQLKDEFNRIAQWAEGMIRKRSIAIPEDDDEEQELSSDNDGALALSIACLRVGQLMESRESRLRAGRTEGEFQSFKVVAACAAIRELDAAIKRAERVVGGISLSGN</sequence>
<keyword evidence="1" id="KW-0808">Transferase</keyword>
<protein>
    <recommendedName>
        <fullName evidence="1">RNA-dependent RNA polymerase</fullName>
        <ecNumber evidence="1">2.7.7.48</ecNumber>
    </recommendedName>
</protein>
<dbReference type="EC" id="2.7.7.48" evidence="1"/>
<feature type="region of interest" description="Disordered" evidence="2">
    <location>
        <begin position="996"/>
        <end position="1024"/>
    </location>
</feature>
<dbReference type="PANTHER" id="PTHR23079">
    <property type="entry name" value="RNA-DEPENDENT RNA POLYMERASE"/>
    <property type="match status" value="1"/>
</dbReference>
<dbReference type="GO" id="GO:0003723">
    <property type="term" value="F:RNA binding"/>
    <property type="evidence" value="ECO:0007669"/>
    <property type="project" value="UniProtKB-KW"/>
</dbReference>
<proteinExistence type="inferred from homology"/>
<feature type="compositionally biased region" description="Acidic residues" evidence="2">
    <location>
        <begin position="1008"/>
        <end position="1017"/>
    </location>
</feature>
<evidence type="ECO:0000259" key="3">
    <source>
        <dbReference type="Pfam" id="PF05183"/>
    </source>
</evidence>
<comment type="catalytic activity">
    <reaction evidence="1">
        <text>RNA(n) + a ribonucleoside 5'-triphosphate = RNA(n+1) + diphosphate</text>
        <dbReference type="Rhea" id="RHEA:21248"/>
        <dbReference type="Rhea" id="RHEA-COMP:14527"/>
        <dbReference type="Rhea" id="RHEA-COMP:17342"/>
        <dbReference type="ChEBI" id="CHEBI:33019"/>
        <dbReference type="ChEBI" id="CHEBI:61557"/>
        <dbReference type="ChEBI" id="CHEBI:140395"/>
        <dbReference type="EC" id="2.7.7.48"/>
    </reaction>
</comment>
<dbReference type="Proteomes" id="UP000799770">
    <property type="component" value="Unassembled WGS sequence"/>
</dbReference>
<dbReference type="GO" id="GO:0030422">
    <property type="term" value="P:siRNA processing"/>
    <property type="evidence" value="ECO:0007669"/>
    <property type="project" value="TreeGrafter"/>
</dbReference>
<gene>
    <name evidence="5" type="ORF">BDV96DRAFT_646336</name>
</gene>
<dbReference type="GO" id="GO:0031380">
    <property type="term" value="C:nuclear RNA-directed RNA polymerase complex"/>
    <property type="evidence" value="ECO:0007669"/>
    <property type="project" value="TreeGrafter"/>
</dbReference>
<evidence type="ECO:0000313" key="5">
    <source>
        <dbReference type="EMBL" id="KAF2115325.1"/>
    </source>
</evidence>
<dbReference type="AlphaFoldDB" id="A0A6A5Z7Q5"/>
<feature type="domain" description="RDRP core" evidence="3">
    <location>
        <begin position="432"/>
        <end position="1039"/>
    </location>
</feature>
<dbReference type="Pfam" id="PF25358">
    <property type="entry name" value="PH_fung_RdRP"/>
    <property type="match status" value="1"/>
</dbReference>
<name>A0A6A5Z7Q5_9PLEO</name>
<reference evidence="5" key="1">
    <citation type="journal article" date="2020" name="Stud. Mycol.">
        <title>101 Dothideomycetes genomes: a test case for predicting lifestyles and emergence of pathogens.</title>
        <authorList>
            <person name="Haridas S."/>
            <person name="Albert R."/>
            <person name="Binder M."/>
            <person name="Bloem J."/>
            <person name="Labutti K."/>
            <person name="Salamov A."/>
            <person name="Andreopoulos B."/>
            <person name="Baker S."/>
            <person name="Barry K."/>
            <person name="Bills G."/>
            <person name="Bluhm B."/>
            <person name="Cannon C."/>
            <person name="Castanera R."/>
            <person name="Culley D."/>
            <person name="Daum C."/>
            <person name="Ezra D."/>
            <person name="Gonzalez J."/>
            <person name="Henrissat B."/>
            <person name="Kuo A."/>
            <person name="Liang C."/>
            <person name="Lipzen A."/>
            <person name="Lutzoni F."/>
            <person name="Magnuson J."/>
            <person name="Mondo S."/>
            <person name="Nolan M."/>
            <person name="Ohm R."/>
            <person name="Pangilinan J."/>
            <person name="Park H.-J."/>
            <person name="Ramirez L."/>
            <person name="Alfaro M."/>
            <person name="Sun H."/>
            <person name="Tritt A."/>
            <person name="Yoshinaga Y."/>
            <person name="Zwiers L.-H."/>
            <person name="Turgeon B."/>
            <person name="Goodwin S."/>
            <person name="Spatafora J."/>
            <person name="Crous P."/>
            <person name="Grigoriev I."/>
        </authorList>
    </citation>
    <scope>NUCLEOTIDE SEQUENCE</scope>
    <source>
        <strain evidence="5">CBS 627.86</strain>
    </source>
</reference>
<keyword evidence="1" id="KW-0694">RNA-binding</keyword>
<dbReference type="PANTHER" id="PTHR23079:SF17">
    <property type="entry name" value="RNA-DEPENDENT RNA POLYMERASE"/>
    <property type="match status" value="1"/>
</dbReference>
<organism evidence="5 6">
    <name type="scientific">Lophiotrema nucula</name>
    <dbReference type="NCBI Taxonomy" id="690887"/>
    <lineage>
        <taxon>Eukaryota</taxon>
        <taxon>Fungi</taxon>
        <taxon>Dikarya</taxon>
        <taxon>Ascomycota</taxon>
        <taxon>Pezizomycotina</taxon>
        <taxon>Dothideomycetes</taxon>
        <taxon>Pleosporomycetidae</taxon>
        <taxon>Pleosporales</taxon>
        <taxon>Lophiotremataceae</taxon>
        <taxon>Lophiotrema</taxon>
    </lineage>
</organism>
<feature type="compositionally biased region" description="Basic and acidic residues" evidence="2">
    <location>
        <begin position="996"/>
        <end position="1007"/>
    </location>
</feature>
<evidence type="ECO:0000313" key="6">
    <source>
        <dbReference type="Proteomes" id="UP000799770"/>
    </source>
</evidence>
<dbReference type="InterPro" id="IPR057596">
    <property type="entry name" value="RDRP_core"/>
</dbReference>
<dbReference type="OrthoDB" id="6513042at2759"/>
<keyword evidence="1" id="KW-0548">Nucleotidyltransferase</keyword>
<evidence type="ECO:0000259" key="4">
    <source>
        <dbReference type="Pfam" id="PF25358"/>
    </source>
</evidence>
<feature type="domain" description="RdRP-like PH" evidence="4">
    <location>
        <begin position="128"/>
        <end position="278"/>
    </location>
</feature>
<accession>A0A6A5Z7Q5</accession>
<dbReference type="Pfam" id="PF05183">
    <property type="entry name" value="RdRP"/>
    <property type="match status" value="1"/>
</dbReference>
<dbReference type="InterPro" id="IPR057503">
    <property type="entry name" value="PH_RdRP"/>
</dbReference>
<dbReference type="InterPro" id="IPR007855">
    <property type="entry name" value="RDRP"/>
</dbReference>
<dbReference type="GO" id="GO:0003968">
    <property type="term" value="F:RNA-directed RNA polymerase activity"/>
    <property type="evidence" value="ECO:0007669"/>
    <property type="project" value="UniProtKB-KW"/>
</dbReference>
<comment type="similarity">
    <text evidence="1">Belongs to the RdRP family.</text>
</comment>
<evidence type="ECO:0000256" key="1">
    <source>
        <dbReference type="RuleBase" id="RU363098"/>
    </source>
</evidence>